<gene>
    <name evidence="2" type="ORF">GUITHDRAFT_109922</name>
</gene>
<dbReference type="HOGENOM" id="CLU_264562_0_0_1"/>
<dbReference type="AlphaFoldDB" id="L1J7Q8"/>
<reference evidence="3" key="3">
    <citation type="submission" date="2015-06" db="UniProtKB">
        <authorList>
            <consortium name="EnsemblProtists"/>
        </authorList>
    </citation>
    <scope>IDENTIFICATION</scope>
</reference>
<feature type="region of interest" description="Disordered" evidence="1">
    <location>
        <begin position="337"/>
        <end position="361"/>
    </location>
</feature>
<reference evidence="2 4" key="1">
    <citation type="journal article" date="2012" name="Nature">
        <title>Algal genomes reveal evolutionary mosaicism and the fate of nucleomorphs.</title>
        <authorList>
            <consortium name="DOE Joint Genome Institute"/>
            <person name="Curtis B.A."/>
            <person name="Tanifuji G."/>
            <person name="Burki F."/>
            <person name="Gruber A."/>
            <person name="Irimia M."/>
            <person name="Maruyama S."/>
            <person name="Arias M.C."/>
            <person name="Ball S.G."/>
            <person name="Gile G.H."/>
            <person name="Hirakawa Y."/>
            <person name="Hopkins J.F."/>
            <person name="Kuo A."/>
            <person name="Rensing S.A."/>
            <person name="Schmutz J."/>
            <person name="Symeonidi A."/>
            <person name="Elias M."/>
            <person name="Eveleigh R.J."/>
            <person name="Herman E.K."/>
            <person name="Klute M.J."/>
            <person name="Nakayama T."/>
            <person name="Obornik M."/>
            <person name="Reyes-Prieto A."/>
            <person name="Armbrust E.V."/>
            <person name="Aves S.J."/>
            <person name="Beiko R.G."/>
            <person name="Coutinho P."/>
            <person name="Dacks J.B."/>
            <person name="Durnford D.G."/>
            <person name="Fast N.M."/>
            <person name="Green B.R."/>
            <person name="Grisdale C.J."/>
            <person name="Hempel F."/>
            <person name="Henrissat B."/>
            <person name="Hoppner M.P."/>
            <person name="Ishida K."/>
            <person name="Kim E."/>
            <person name="Koreny L."/>
            <person name="Kroth P.G."/>
            <person name="Liu Y."/>
            <person name="Malik S.B."/>
            <person name="Maier U.G."/>
            <person name="McRose D."/>
            <person name="Mock T."/>
            <person name="Neilson J.A."/>
            <person name="Onodera N.T."/>
            <person name="Poole A.M."/>
            <person name="Pritham E.J."/>
            <person name="Richards T.A."/>
            <person name="Rocap G."/>
            <person name="Roy S.W."/>
            <person name="Sarai C."/>
            <person name="Schaack S."/>
            <person name="Shirato S."/>
            <person name="Slamovits C.H."/>
            <person name="Spencer D.F."/>
            <person name="Suzuki S."/>
            <person name="Worden A.Z."/>
            <person name="Zauner S."/>
            <person name="Barry K."/>
            <person name="Bell C."/>
            <person name="Bharti A.K."/>
            <person name="Crow J.A."/>
            <person name="Grimwood J."/>
            <person name="Kramer R."/>
            <person name="Lindquist E."/>
            <person name="Lucas S."/>
            <person name="Salamov A."/>
            <person name="McFadden G.I."/>
            <person name="Lane C.E."/>
            <person name="Keeling P.J."/>
            <person name="Gray M.W."/>
            <person name="Grigoriev I.V."/>
            <person name="Archibald J.M."/>
        </authorList>
    </citation>
    <scope>NUCLEOTIDE SEQUENCE</scope>
    <source>
        <strain evidence="2 4">CCMP2712</strain>
    </source>
</reference>
<organism evidence="2">
    <name type="scientific">Guillardia theta (strain CCMP2712)</name>
    <name type="common">Cryptophyte</name>
    <dbReference type="NCBI Taxonomy" id="905079"/>
    <lineage>
        <taxon>Eukaryota</taxon>
        <taxon>Cryptophyceae</taxon>
        <taxon>Pyrenomonadales</taxon>
        <taxon>Geminigeraceae</taxon>
        <taxon>Guillardia</taxon>
    </lineage>
</organism>
<dbReference type="GO" id="GO:0034472">
    <property type="term" value="P:snRNA 3'-end processing"/>
    <property type="evidence" value="ECO:0007669"/>
    <property type="project" value="TreeGrafter"/>
</dbReference>
<keyword evidence="4" id="KW-1185">Reference proteome</keyword>
<proteinExistence type="predicted"/>
<dbReference type="PANTHER" id="PTHR28608:SF1">
    <property type="entry name" value="INTEGRATOR COMPLEX SUBUNIT 2"/>
    <property type="match status" value="1"/>
</dbReference>
<dbReference type="PaxDb" id="55529-EKX44139"/>
<dbReference type="KEGG" id="gtt:GUITHDRAFT_109922"/>
<feature type="compositionally biased region" description="Low complexity" evidence="1">
    <location>
        <begin position="820"/>
        <end position="837"/>
    </location>
</feature>
<feature type="region of interest" description="Disordered" evidence="1">
    <location>
        <begin position="213"/>
        <end position="235"/>
    </location>
</feature>
<dbReference type="Proteomes" id="UP000011087">
    <property type="component" value="Unassembled WGS sequence"/>
</dbReference>
<sequence>MSSGRRCSVLESQCPSGDAMVCQDEGPFPGLVTKLQRYKDADKCRSYALLKWHELLQPVKSQMLEVKRLIGSSTTEQAAETSTMDVEEENLAQTLGHGLVTEYECSNDSRRMQILVSELARLVKEDFTHKAPDLRSMLLSKEAIQEDLKLMLPFALYRCSLFFNVESVVKALRQVDDRLVLVKSVVSNCPSSVEGIVSSLIDQISQGSSRYFARNSQPKPQAPLSNKQDSAPDPDSQWWSRVLEHVASLSLANARRVRQELMNATVLPELVMSITVLMVKDSLAFLLSHTHGHEWLWEYIHSTLSTDAVAVKSSNGSPGQLAVYKLLSAMSNSLSTVTSSSTPSSDLGIHSPDQSSDGRKSATVMADCDEDVEVLGDHGAAGLLKLYCAMIALGSMQPSLQEVLGSSALPVHGNVAKAQAGLFYILCRGRAGGFQEAEGAEGKGAGRIFSGEERLLAFCALILWPRLKSVIPQHVVTASIKSLWNASSAPAVPKADSSTRSSPLASPTAASAGESLGSSGGVQDGNEAVNSTQMAVEPGSQGGGGTAAAPTAAAGVGVGLGGATECGEVDDVTILLSLFVTRDLVAVGELVRTATGLSCHVQGESLNKLADMIAEGTDVKQLSRAVLGYESSVEGSSGPGGVSPLKESSMRESARIQCVYSLARDGKLISSVQDGERFNRWLLHVMGNAPFPLPNVLPQVVGLPLPALKSLLEARESELLEGREMSSSDQSKSKSTGAILAAYYLLSRRSQWISKQEAMVAMLPLKVYLQEIEQGGYQAIQPQFLQMVVEQFPEVLLDSHRSIASVGTDPTLQDALKSCSSSTTSSSSSSAPASSLLTPSPPLPFPLDHRRARNAFLNYSSNPQACLLILDVLSRLPDGELEQFAGLLLMILLPRMLVQQVSGSTDQSAQPSPSVIAPLFEALWDRLLARHPCPIVAKTSYSLLHYKSLVACEEDASISSDSLFMGWKCWGWGAPELGRLTGRVFDINTSGLSGGEAFEFSLLSFHESLSRDVLTILSIDDHIFHEPSLLRIVLSCLALYQTISEISFDHEVSKSQKMDEKMLDEQLSVIVNTQNSAIIQILLEICLPFVEDDSLLAIENRKAICQYIHRVFIKNTILVKLVHFQGYNPKLIKCLVDNVPAMHPDPRTRSFAVLLAGHVAHKWPLKETEKLVNLALHRIREAASSDDRASLREMIPILPIMAVTFPRTGLEEAVPVAQQAVKVLVQVKFDTSTEEDEEEKLDGLIDEAMTAIMERVLLLQGVAV</sequence>
<feature type="region of interest" description="Disordered" evidence="1">
    <location>
        <begin position="814"/>
        <end position="837"/>
    </location>
</feature>
<dbReference type="PANTHER" id="PTHR28608">
    <property type="entry name" value="INTEGRATOR COMPLEX SUBUNIT 2"/>
    <property type="match status" value="1"/>
</dbReference>
<dbReference type="EnsemblProtists" id="EKX44139">
    <property type="protein sequence ID" value="EKX44139"/>
    <property type="gene ID" value="GUITHDRAFT_109922"/>
</dbReference>
<accession>L1J7Q8</accession>
<dbReference type="InterPro" id="IPR029321">
    <property type="entry name" value="INTS2"/>
</dbReference>
<dbReference type="GeneID" id="17300797"/>
<dbReference type="OrthoDB" id="70899at2759"/>
<evidence type="ECO:0000313" key="3">
    <source>
        <dbReference type="EnsemblProtists" id="EKX44139"/>
    </source>
</evidence>
<evidence type="ECO:0000313" key="2">
    <source>
        <dbReference type="EMBL" id="EKX44139.1"/>
    </source>
</evidence>
<feature type="compositionally biased region" description="Low complexity" evidence="1">
    <location>
        <begin position="495"/>
        <end position="517"/>
    </location>
</feature>
<dbReference type="GO" id="GO:0032039">
    <property type="term" value="C:integrator complex"/>
    <property type="evidence" value="ECO:0007669"/>
    <property type="project" value="InterPro"/>
</dbReference>
<evidence type="ECO:0000256" key="1">
    <source>
        <dbReference type="SAM" id="MobiDB-lite"/>
    </source>
</evidence>
<evidence type="ECO:0000313" key="4">
    <source>
        <dbReference type="Proteomes" id="UP000011087"/>
    </source>
</evidence>
<dbReference type="Pfam" id="PF14750">
    <property type="entry name" value="INTS2"/>
    <property type="match status" value="2"/>
</dbReference>
<dbReference type="STRING" id="905079.L1J7Q8"/>
<dbReference type="EMBL" id="JH993006">
    <property type="protein sequence ID" value="EKX44139.1"/>
    <property type="molecule type" value="Genomic_DNA"/>
</dbReference>
<dbReference type="RefSeq" id="XP_005831119.1">
    <property type="nucleotide sequence ID" value="XM_005831062.1"/>
</dbReference>
<feature type="compositionally biased region" description="Polar residues" evidence="1">
    <location>
        <begin position="213"/>
        <end position="229"/>
    </location>
</feature>
<name>L1J7Q8_GUITC</name>
<reference evidence="4" key="2">
    <citation type="submission" date="2012-11" db="EMBL/GenBank/DDBJ databases">
        <authorList>
            <person name="Kuo A."/>
            <person name="Curtis B.A."/>
            <person name="Tanifuji G."/>
            <person name="Burki F."/>
            <person name="Gruber A."/>
            <person name="Irimia M."/>
            <person name="Maruyama S."/>
            <person name="Arias M.C."/>
            <person name="Ball S.G."/>
            <person name="Gile G.H."/>
            <person name="Hirakawa Y."/>
            <person name="Hopkins J.F."/>
            <person name="Rensing S.A."/>
            <person name="Schmutz J."/>
            <person name="Symeonidi A."/>
            <person name="Elias M."/>
            <person name="Eveleigh R.J."/>
            <person name="Herman E.K."/>
            <person name="Klute M.J."/>
            <person name="Nakayama T."/>
            <person name="Obornik M."/>
            <person name="Reyes-Prieto A."/>
            <person name="Armbrust E.V."/>
            <person name="Aves S.J."/>
            <person name="Beiko R.G."/>
            <person name="Coutinho P."/>
            <person name="Dacks J.B."/>
            <person name="Durnford D.G."/>
            <person name="Fast N.M."/>
            <person name="Green B.R."/>
            <person name="Grisdale C."/>
            <person name="Hempe F."/>
            <person name="Henrissat B."/>
            <person name="Hoppner M.P."/>
            <person name="Ishida K.-I."/>
            <person name="Kim E."/>
            <person name="Koreny L."/>
            <person name="Kroth P.G."/>
            <person name="Liu Y."/>
            <person name="Malik S.-B."/>
            <person name="Maier U.G."/>
            <person name="McRose D."/>
            <person name="Mock T."/>
            <person name="Neilson J.A."/>
            <person name="Onodera N.T."/>
            <person name="Poole A.M."/>
            <person name="Pritham E.J."/>
            <person name="Richards T.A."/>
            <person name="Rocap G."/>
            <person name="Roy S.W."/>
            <person name="Sarai C."/>
            <person name="Schaack S."/>
            <person name="Shirato S."/>
            <person name="Slamovits C.H."/>
            <person name="Spencer D.F."/>
            <person name="Suzuki S."/>
            <person name="Worden A.Z."/>
            <person name="Zauner S."/>
            <person name="Barry K."/>
            <person name="Bell C."/>
            <person name="Bharti A.K."/>
            <person name="Crow J.A."/>
            <person name="Grimwood J."/>
            <person name="Kramer R."/>
            <person name="Lindquist E."/>
            <person name="Lucas S."/>
            <person name="Salamov A."/>
            <person name="McFadden G.I."/>
            <person name="Lane C.E."/>
            <person name="Keeling P.J."/>
            <person name="Gray M.W."/>
            <person name="Grigoriev I.V."/>
            <person name="Archibald J.M."/>
        </authorList>
    </citation>
    <scope>NUCLEOTIDE SEQUENCE</scope>
    <source>
        <strain evidence="4">CCMP2712</strain>
    </source>
</reference>
<feature type="region of interest" description="Disordered" evidence="1">
    <location>
        <begin position="491"/>
        <end position="526"/>
    </location>
</feature>
<protein>
    <submittedName>
        <fullName evidence="2 3">Uncharacterized protein</fullName>
    </submittedName>
</protein>